<keyword evidence="6 8" id="KW-0472">Membrane</keyword>
<keyword evidence="5 9" id="KW-0798">TonB box</keyword>
<dbReference type="InterPro" id="IPR008969">
    <property type="entry name" value="CarboxyPept-like_regulatory"/>
</dbReference>
<accession>A0ABV5JCA1</accession>
<dbReference type="Gene3D" id="2.40.170.20">
    <property type="entry name" value="TonB-dependent receptor, beta-barrel domain"/>
    <property type="match status" value="1"/>
</dbReference>
<evidence type="ECO:0000256" key="6">
    <source>
        <dbReference type="ARBA" id="ARBA00023136"/>
    </source>
</evidence>
<organism evidence="12 13">
    <name type="scientific">Echinicola jeungdonensis</name>
    <dbReference type="NCBI Taxonomy" id="709343"/>
    <lineage>
        <taxon>Bacteria</taxon>
        <taxon>Pseudomonadati</taxon>
        <taxon>Bacteroidota</taxon>
        <taxon>Cytophagia</taxon>
        <taxon>Cytophagales</taxon>
        <taxon>Cyclobacteriaceae</taxon>
        <taxon>Echinicola</taxon>
    </lineage>
</organism>
<evidence type="ECO:0000256" key="7">
    <source>
        <dbReference type="ARBA" id="ARBA00023237"/>
    </source>
</evidence>
<dbReference type="Pfam" id="PF00593">
    <property type="entry name" value="TonB_dep_Rec_b-barrel"/>
    <property type="match status" value="1"/>
</dbReference>
<evidence type="ECO:0000256" key="5">
    <source>
        <dbReference type="ARBA" id="ARBA00023077"/>
    </source>
</evidence>
<dbReference type="SUPFAM" id="SSF49464">
    <property type="entry name" value="Carboxypeptidase regulatory domain-like"/>
    <property type="match status" value="1"/>
</dbReference>
<keyword evidence="13" id="KW-1185">Reference proteome</keyword>
<proteinExistence type="inferred from homology"/>
<keyword evidence="4 8" id="KW-0812">Transmembrane</keyword>
<dbReference type="Gene3D" id="2.60.40.1120">
    <property type="entry name" value="Carboxypeptidase-like, regulatory domain"/>
    <property type="match status" value="1"/>
</dbReference>
<evidence type="ECO:0000259" key="11">
    <source>
        <dbReference type="Pfam" id="PF07715"/>
    </source>
</evidence>
<dbReference type="NCBIfam" id="TIGR04057">
    <property type="entry name" value="SusC_RagA_signa"/>
    <property type="match status" value="1"/>
</dbReference>
<dbReference type="InterPro" id="IPR023997">
    <property type="entry name" value="TonB-dep_OMP_SusC/RagA_CS"/>
</dbReference>
<name>A0ABV5JCA1_9BACT</name>
<dbReference type="InterPro" id="IPR036942">
    <property type="entry name" value="Beta-barrel_TonB_sf"/>
</dbReference>
<dbReference type="InterPro" id="IPR037066">
    <property type="entry name" value="Plug_dom_sf"/>
</dbReference>
<dbReference type="InterPro" id="IPR012910">
    <property type="entry name" value="Plug_dom"/>
</dbReference>
<evidence type="ECO:0000313" key="12">
    <source>
        <dbReference type="EMBL" id="MFB9213539.1"/>
    </source>
</evidence>
<evidence type="ECO:0000256" key="1">
    <source>
        <dbReference type="ARBA" id="ARBA00004571"/>
    </source>
</evidence>
<dbReference type="RefSeq" id="WP_290248916.1">
    <property type="nucleotide sequence ID" value="NZ_JAUFQT010000002.1"/>
</dbReference>
<keyword evidence="3 8" id="KW-1134">Transmembrane beta strand</keyword>
<evidence type="ECO:0000256" key="8">
    <source>
        <dbReference type="PROSITE-ProRule" id="PRU01360"/>
    </source>
</evidence>
<dbReference type="SUPFAM" id="SSF56935">
    <property type="entry name" value="Porins"/>
    <property type="match status" value="1"/>
</dbReference>
<dbReference type="Pfam" id="PF13715">
    <property type="entry name" value="CarbopepD_reg_2"/>
    <property type="match status" value="1"/>
</dbReference>
<evidence type="ECO:0000313" key="13">
    <source>
        <dbReference type="Proteomes" id="UP001589654"/>
    </source>
</evidence>
<dbReference type="InterPro" id="IPR039426">
    <property type="entry name" value="TonB-dep_rcpt-like"/>
</dbReference>
<dbReference type="EMBL" id="JBHMEW010000068">
    <property type="protein sequence ID" value="MFB9213539.1"/>
    <property type="molecule type" value="Genomic_DNA"/>
</dbReference>
<comment type="caution">
    <text evidence="12">The sequence shown here is derived from an EMBL/GenBank/DDBJ whole genome shotgun (WGS) entry which is preliminary data.</text>
</comment>
<dbReference type="InterPro" id="IPR000531">
    <property type="entry name" value="Beta-barrel_TonB"/>
</dbReference>
<gene>
    <name evidence="12" type="ORF">ACFFUR_17105</name>
</gene>
<dbReference type="PROSITE" id="PS52016">
    <property type="entry name" value="TONB_DEPENDENT_REC_3"/>
    <property type="match status" value="1"/>
</dbReference>
<keyword evidence="2 8" id="KW-0813">Transport</keyword>
<evidence type="ECO:0000259" key="10">
    <source>
        <dbReference type="Pfam" id="PF00593"/>
    </source>
</evidence>
<sequence length="1040" mass="116038">MKQFSQKWLKGFNSCYSRIIDPITMAKMLVVIILMTFTKLGLAQSQEITGKVISGEDQLPIPGATVLVKGSSNGTVTDFEGNYSLNVSNPAEAILSFSFVGYITQEVPVNNQSQINITLEPDVAQLDEVVVVGYGETKRRDLTGAVVSMDAENIQEANKVNAFQSLQGQVAGVNIQSADNKPGGGFNVRIRGSNTINANETVEQGGFNPGQNPLFVVDGIFVNDISFLNPADIARMDVLKDASATAIYGSRGSNGVVIIETKKGSEGKLTVQYDNYIGVKEAYNLPDMLQGEEFVQYFRDAVVGNFYSSGDFSVTEDDVNLSDYMRPNELENVANNDYVNWIDLIQHNGMQQNHSLSLNGGNDKTVYGIGVAYTQDEGTFEGEDYERYTIRGNMSSKLSEKFSMAFSNYASFAIRNEGSREGLRSAYRLRPTATPFDENGDPLFFPLEGETFITNPLFEADNITRETRTLNYLSNLSLSFTPTDGLKLTSNFSPNIEFSRYGEYRGQFAKSTSGSVQNRRADVTNANRISYTWDNILNYNKQLGEDHILNTTLVYSMFMDRYENYRIQRRNFPTDEFLFYNIDAGSDLRNAEGGFSKQTLQSYTGRINYTFKDKYLFTLTGRYDGSSILADANKWAFFPSAAFAWRIIDEGFMKGQNLVADLKLRLSYGETGNNGAGGGLAPLGSLSLIGSNFTNLGDQVVQTAYVTNLANQDLTWEKTKEFNFGLDFGFFNNRLYGSLDIYNRKNTGIIFFRPTPTVTGFSGVFENVGEATNKGVELGLNSVNIDNGDFKWTTSVNFARNKNKITKLYGDLDQILFGVQAGSYVHKIGQPVGSIYTYEFDGIWQMDEVDIAQSYGQQPGQVKVKDLNDDGVIDADDRTVIGSNMPDWTGGIANTFNYKNWDFTFFVRTSQGATSASYFHISHAGWYNIEARFNSMQTNYWTPKNPSNDWSQPSNDGPFAEPLVYRDVSFVKVGYITLGYNFDQSVLDALKINKLRVYFTAQNPFTFTDYEGWDPENAARNSWGSAYMSRILMGGINVKF</sequence>
<dbReference type="InterPro" id="IPR023996">
    <property type="entry name" value="TonB-dep_OMP_SusC/RagA"/>
</dbReference>
<comment type="subcellular location">
    <subcellularLocation>
        <location evidence="1 8">Cell outer membrane</location>
        <topology evidence="1 8">Multi-pass membrane protein</topology>
    </subcellularLocation>
</comment>
<reference evidence="12 13" key="1">
    <citation type="submission" date="2024-09" db="EMBL/GenBank/DDBJ databases">
        <authorList>
            <person name="Sun Q."/>
            <person name="Mori K."/>
        </authorList>
    </citation>
    <scope>NUCLEOTIDE SEQUENCE [LARGE SCALE GENOMIC DNA]</scope>
    <source>
        <strain evidence="12 13">CECT 7682</strain>
    </source>
</reference>
<feature type="domain" description="TonB-dependent receptor-like beta-barrel" evidence="10">
    <location>
        <begin position="420"/>
        <end position="945"/>
    </location>
</feature>
<dbReference type="Pfam" id="PF07715">
    <property type="entry name" value="Plug"/>
    <property type="match status" value="1"/>
</dbReference>
<feature type="domain" description="TonB-dependent receptor plug" evidence="11">
    <location>
        <begin position="139"/>
        <end position="256"/>
    </location>
</feature>
<evidence type="ECO:0000256" key="9">
    <source>
        <dbReference type="RuleBase" id="RU003357"/>
    </source>
</evidence>
<dbReference type="Proteomes" id="UP001589654">
    <property type="component" value="Unassembled WGS sequence"/>
</dbReference>
<evidence type="ECO:0000256" key="3">
    <source>
        <dbReference type="ARBA" id="ARBA00022452"/>
    </source>
</evidence>
<evidence type="ECO:0000256" key="4">
    <source>
        <dbReference type="ARBA" id="ARBA00022692"/>
    </source>
</evidence>
<keyword evidence="7 8" id="KW-0998">Cell outer membrane</keyword>
<dbReference type="NCBIfam" id="TIGR04056">
    <property type="entry name" value="OMP_RagA_SusC"/>
    <property type="match status" value="1"/>
</dbReference>
<dbReference type="Gene3D" id="2.170.130.10">
    <property type="entry name" value="TonB-dependent receptor, plug domain"/>
    <property type="match status" value="1"/>
</dbReference>
<protein>
    <submittedName>
        <fullName evidence="12">SusC/RagA family TonB-linked outer membrane protein</fullName>
    </submittedName>
</protein>
<evidence type="ECO:0000256" key="2">
    <source>
        <dbReference type="ARBA" id="ARBA00022448"/>
    </source>
</evidence>
<comment type="similarity">
    <text evidence="8 9">Belongs to the TonB-dependent receptor family.</text>
</comment>